<dbReference type="SUPFAM" id="SSF53756">
    <property type="entry name" value="UDP-Glycosyltransferase/glycogen phosphorylase"/>
    <property type="match status" value="1"/>
</dbReference>
<feature type="domain" description="Glycosyl transferase family 1" evidence="3">
    <location>
        <begin position="187"/>
        <end position="335"/>
    </location>
</feature>
<dbReference type="CDD" id="cd03801">
    <property type="entry name" value="GT4_PimA-like"/>
    <property type="match status" value="1"/>
</dbReference>
<evidence type="ECO:0000313" key="6">
    <source>
        <dbReference type="Proteomes" id="UP000297762"/>
    </source>
</evidence>
<dbReference type="Pfam" id="PF13439">
    <property type="entry name" value="Glyco_transf_4"/>
    <property type="match status" value="1"/>
</dbReference>
<dbReference type="PANTHER" id="PTHR46401:SF2">
    <property type="entry name" value="GLYCOSYLTRANSFERASE WBBK-RELATED"/>
    <property type="match status" value="1"/>
</dbReference>
<accession>A0A4R9K5G0</accession>
<reference evidence="5" key="1">
    <citation type="journal article" date="2019" name="PLoS Negl. Trop. Dis.">
        <title>Revisiting the worldwide diversity of Leptospira species in the environment.</title>
        <authorList>
            <person name="Vincent A.T."/>
            <person name="Schiettekatte O."/>
            <person name="Bourhy P."/>
            <person name="Veyrier F.J."/>
            <person name="Picardeau M."/>
        </authorList>
    </citation>
    <scope>NUCLEOTIDE SEQUENCE [LARGE SCALE GENOMIC DNA]</scope>
    <source>
        <strain evidence="5">201702455</strain>
    </source>
</reference>
<evidence type="ECO:0000256" key="1">
    <source>
        <dbReference type="ARBA" id="ARBA00022679"/>
    </source>
</evidence>
<evidence type="ECO:0000259" key="3">
    <source>
        <dbReference type="Pfam" id="PF00534"/>
    </source>
</evidence>
<sequence length="370" mass="41904">MANHKKIALLGPITPYRGGIAQYNTFLRRSLAQVSDLHTISFKRQYPKFLYPGESDIDPFSNVKELHVNYMLDALNPFSLLKVAKYIIKNEIDTVILTWWTLFWAPGFALIAYLARRKKIPVVFICHNLTDHGAKGLKKRITEFLLSTANGFIVHSSEHAAILKSKFPSKPVLKIYIPSYDEFTAPKGTLKKRGRLELLFFGFIRPYKGLDILFNALSQLNDPEIFLTVVGETWESKETLYESVKDLNLKNIELYLSYTKEEQLAEFFERSDAIVLPYRSASGSAVAAVAYRYDCPIIATRVGGLVDIVRDGETGFLVEPGSSESLAETLKAVSRKKLAALKGPIREFKKELTWEHVAEKILGFTSELKQ</sequence>
<evidence type="ECO:0000256" key="2">
    <source>
        <dbReference type="SAM" id="Phobius"/>
    </source>
</evidence>
<dbReference type="Gene3D" id="3.40.50.2000">
    <property type="entry name" value="Glycogen Phosphorylase B"/>
    <property type="match status" value="2"/>
</dbReference>
<keyword evidence="2" id="KW-0472">Membrane</keyword>
<keyword evidence="6" id="KW-1185">Reference proteome</keyword>
<dbReference type="AlphaFoldDB" id="A0A4R9K5G0"/>
<feature type="transmembrane region" description="Helical" evidence="2">
    <location>
        <begin position="97"/>
        <end position="115"/>
    </location>
</feature>
<dbReference type="RefSeq" id="WP_135649493.1">
    <property type="nucleotide sequence ID" value="NZ_RQGF01000026.1"/>
</dbReference>
<gene>
    <name evidence="5" type="ORF">EHQ64_10755</name>
</gene>
<dbReference type="InterPro" id="IPR001296">
    <property type="entry name" value="Glyco_trans_1"/>
</dbReference>
<dbReference type="GO" id="GO:0016757">
    <property type="term" value="F:glycosyltransferase activity"/>
    <property type="evidence" value="ECO:0007669"/>
    <property type="project" value="InterPro"/>
</dbReference>
<dbReference type="InterPro" id="IPR028098">
    <property type="entry name" value="Glyco_trans_4-like_N"/>
</dbReference>
<evidence type="ECO:0000259" key="4">
    <source>
        <dbReference type="Pfam" id="PF13439"/>
    </source>
</evidence>
<keyword evidence="2" id="KW-0812">Transmembrane</keyword>
<organism evidence="5 6">
    <name type="scientific">Leptospira sarikeiensis</name>
    <dbReference type="NCBI Taxonomy" id="2484943"/>
    <lineage>
        <taxon>Bacteria</taxon>
        <taxon>Pseudomonadati</taxon>
        <taxon>Spirochaetota</taxon>
        <taxon>Spirochaetia</taxon>
        <taxon>Leptospirales</taxon>
        <taxon>Leptospiraceae</taxon>
        <taxon>Leptospira</taxon>
    </lineage>
</organism>
<evidence type="ECO:0000313" key="5">
    <source>
        <dbReference type="EMBL" id="TGL61458.1"/>
    </source>
</evidence>
<keyword evidence="1 5" id="KW-0808">Transferase</keyword>
<dbReference type="OrthoDB" id="9806653at2"/>
<feature type="domain" description="Glycosyltransferase subfamily 4-like N-terminal" evidence="4">
    <location>
        <begin position="18"/>
        <end position="170"/>
    </location>
</feature>
<dbReference type="EMBL" id="RQGF01000026">
    <property type="protein sequence ID" value="TGL61458.1"/>
    <property type="molecule type" value="Genomic_DNA"/>
</dbReference>
<dbReference type="Pfam" id="PF00534">
    <property type="entry name" value="Glycos_transf_1"/>
    <property type="match status" value="1"/>
</dbReference>
<protein>
    <submittedName>
        <fullName evidence="5">Glycosyltransferase</fullName>
    </submittedName>
</protein>
<dbReference type="PANTHER" id="PTHR46401">
    <property type="entry name" value="GLYCOSYLTRANSFERASE WBBK-RELATED"/>
    <property type="match status" value="1"/>
</dbReference>
<dbReference type="Proteomes" id="UP000297762">
    <property type="component" value="Unassembled WGS sequence"/>
</dbReference>
<name>A0A4R9K5G0_9LEPT</name>
<proteinExistence type="predicted"/>
<comment type="caution">
    <text evidence="5">The sequence shown here is derived from an EMBL/GenBank/DDBJ whole genome shotgun (WGS) entry which is preliminary data.</text>
</comment>
<keyword evidence="2" id="KW-1133">Transmembrane helix</keyword>
<dbReference type="GO" id="GO:0009103">
    <property type="term" value="P:lipopolysaccharide biosynthetic process"/>
    <property type="evidence" value="ECO:0007669"/>
    <property type="project" value="TreeGrafter"/>
</dbReference>